<dbReference type="Gene3D" id="3.90.105.10">
    <property type="entry name" value="Molybdopterin biosynthesis moea protein, domain 2"/>
    <property type="match status" value="1"/>
</dbReference>
<sequence length="456" mass="52042">MNKEYLAYKLKEYVSSGILPMHMPGHKRKVPKEIKESMVDIFTMDLTEVEGTDNLHDATGIIKDSMEFASNIYRTKKTYYLINGSSCGILAGIRACACTGNYKKQKSYIIVAENAHFSVYNAIELLDLIPIYLNIGYNSLGIADGCDVERLKKLLEINKKKNIVAAMLTSPTYEGVVSDIQEIANILHDAKIPLIVDEAHGAHLMYIEKTTKKYVSSNIDMNFPISALNLGADIVIQSLHKTLPSLTQTALCHINSNLVDEKHLEESLHMFETSSPSYIFMSSIDACIRYMNENDAKMRTYLNDLWEFIKSIKHFEHIHLWRCNSNLGYDFTKIVIYSDILDGITLANILRESYNIETEMSKLGFVLAYSTVCDDKNDFKRLYEALNDIDKNFFYIENESLINLDIKYLNKVAEKNIYIYPPGVPVIKKGDIIDIDSFKLLEEYIKKGKRVYGLEP</sequence>
<dbReference type="InterPro" id="IPR000310">
    <property type="entry name" value="Orn/Lys/Arg_deCO2ase_major_dom"/>
</dbReference>
<accession>A0A385PXW7</accession>
<dbReference type="GO" id="GO:0008483">
    <property type="term" value="F:transaminase activity"/>
    <property type="evidence" value="ECO:0007669"/>
    <property type="project" value="UniProtKB-KW"/>
</dbReference>
<reference evidence="3 4" key="1">
    <citation type="submission" date="2018-09" db="EMBL/GenBank/DDBJ databases">
        <title>Genome sequencing of Lachnoanaerobaculum umeaense DSM 23576.</title>
        <authorList>
            <person name="Kook J.-K."/>
            <person name="Park S.-N."/>
            <person name="Lim Y.K."/>
        </authorList>
    </citation>
    <scope>NUCLEOTIDE SEQUENCE [LARGE SCALE GENOMIC DNA]</scope>
    <source>
        <strain evidence="4">DSM 23576 \ CCUG 58757</strain>
    </source>
</reference>
<keyword evidence="3" id="KW-0032">Aminotransferase</keyword>
<comment type="cofactor">
    <cofactor evidence="1">
        <name>pyridoxal 5'-phosphate</name>
        <dbReference type="ChEBI" id="CHEBI:597326"/>
    </cofactor>
</comment>
<dbReference type="AlphaFoldDB" id="A0A385PXW7"/>
<dbReference type="SUPFAM" id="SSF53383">
    <property type="entry name" value="PLP-dependent transferases"/>
    <property type="match status" value="1"/>
</dbReference>
<keyword evidence="3" id="KW-0808">Transferase</keyword>
<dbReference type="RefSeq" id="WP_111526007.1">
    <property type="nucleotide sequence ID" value="NZ_CP032364.1"/>
</dbReference>
<name>A0A385PXW7_9FIRM</name>
<dbReference type="InterPro" id="IPR015424">
    <property type="entry name" value="PyrdxlP-dep_Trfase"/>
</dbReference>
<dbReference type="InterPro" id="IPR052357">
    <property type="entry name" value="Orn_Lys_Arg_decarboxylase-I"/>
</dbReference>
<gene>
    <name evidence="3" type="ORF">D4A81_01990</name>
</gene>
<dbReference type="EMBL" id="CP032364">
    <property type="protein sequence ID" value="AYA98806.1"/>
    <property type="molecule type" value="Genomic_DNA"/>
</dbReference>
<organism evidence="3 4">
    <name type="scientific">Lachnoanaerobaculum umeaense</name>
    <dbReference type="NCBI Taxonomy" id="617123"/>
    <lineage>
        <taxon>Bacteria</taxon>
        <taxon>Bacillati</taxon>
        <taxon>Bacillota</taxon>
        <taxon>Clostridia</taxon>
        <taxon>Lachnospirales</taxon>
        <taxon>Lachnospiraceae</taxon>
        <taxon>Lachnoanaerobaculum</taxon>
    </lineage>
</organism>
<dbReference type="Gene3D" id="3.40.640.10">
    <property type="entry name" value="Type I PLP-dependent aspartate aminotransferase-like (Major domain)"/>
    <property type="match status" value="1"/>
</dbReference>
<dbReference type="PANTHER" id="PTHR43277">
    <property type="entry name" value="ARGININE DECARBOXYLASE"/>
    <property type="match status" value="1"/>
</dbReference>
<keyword evidence="2" id="KW-0663">Pyridoxal phosphate</keyword>
<dbReference type="Proteomes" id="UP000265562">
    <property type="component" value="Chromosome"/>
</dbReference>
<protein>
    <submittedName>
        <fullName evidence="3">Aminotransferase class I/II-fold pyridoxal phosphate-dependent enzyme</fullName>
    </submittedName>
</protein>
<evidence type="ECO:0000313" key="3">
    <source>
        <dbReference type="EMBL" id="AYA98806.1"/>
    </source>
</evidence>
<dbReference type="PANTHER" id="PTHR43277:SF4">
    <property type="entry name" value="ARGININE DECARBOXYLASE"/>
    <property type="match status" value="1"/>
</dbReference>
<keyword evidence="4" id="KW-1185">Reference proteome</keyword>
<dbReference type="InterPro" id="IPR015421">
    <property type="entry name" value="PyrdxlP-dep_Trfase_major"/>
</dbReference>
<dbReference type="KEGG" id="lua:D4A81_01990"/>
<evidence type="ECO:0000256" key="1">
    <source>
        <dbReference type="ARBA" id="ARBA00001933"/>
    </source>
</evidence>
<evidence type="ECO:0000313" key="4">
    <source>
        <dbReference type="Proteomes" id="UP000265562"/>
    </source>
</evidence>
<dbReference type="Pfam" id="PF01276">
    <property type="entry name" value="OKR_DC_1"/>
    <property type="match status" value="1"/>
</dbReference>
<evidence type="ECO:0000256" key="2">
    <source>
        <dbReference type="ARBA" id="ARBA00022898"/>
    </source>
</evidence>
<proteinExistence type="predicted"/>
<dbReference type="OrthoDB" id="9815233at2"/>